<gene>
    <name evidence="2" type="ORF">G2W53_004090</name>
</gene>
<feature type="compositionally biased region" description="Polar residues" evidence="1">
    <location>
        <begin position="229"/>
        <end position="239"/>
    </location>
</feature>
<reference evidence="2" key="1">
    <citation type="submission" date="2020-09" db="EMBL/GenBank/DDBJ databases">
        <title>Genome-Enabled Discovery of Anthraquinone Biosynthesis in Senna tora.</title>
        <authorList>
            <person name="Kang S.-H."/>
            <person name="Pandey R.P."/>
            <person name="Lee C.-M."/>
            <person name="Sim J.-S."/>
            <person name="Jeong J.-T."/>
            <person name="Choi B.-S."/>
            <person name="Jung M."/>
            <person name="Ginzburg D."/>
            <person name="Zhao K."/>
            <person name="Won S.Y."/>
            <person name="Oh T.-J."/>
            <person name="Yu Y."/>
            <person name="Kim N.-H."/>
            <person name="Lee O.R."/>
            <person name="Lee T.-H."/>
            <person name="Bashyal P."/>
            <person name="Kim T.-S."/>
            <person name="Lee W.-H."/>
            <person name="Kawkins C."/>
            <person name="Kim C.-K."/>
            <person name="Kim J.S."/>
            <person name="Ahn B.O."/>
            <person name="Rhee S.Y."/>
            <person name="Sohng J.K."/>
        </authorList>
    </citation>
    <scope>NUCLEOTIDE SEQUENCE</scope>
    <source>
        <tissue evidence="2">Leaf</tissue>
    </source>
</reference>
<name>A0A834XC81_9FABA</name>
<evidence type="ECO:0000313" key="2">
    <source>
        <dbReference type="EMBL" id="KAF7841792.1"/>
    </source>
</evidence>
<organism evidence="2 3">
    <name type="scientific">Senna tora</name>
    <dbReference type="NCBI Taxonomy" id="362788"/>
    <lineage>
        <taxon>Eukaryota</taxon>
        <taxon>Viridiplantae</taxon>
        <taxon>Streptophyta</taxon>
        <taxon>Embryophyta</taxon>
        <taxon>Tracheophyta</taxon>
        <taxon>Spermatophyta</taxon>
        <taxon>Magnoliopsida</taxon>
        <taxon>eudicotyledons</taxon>
        <taxon>Gunneridae</taxon>
        <taxon>Pentapetalae</taxon>
        <taxon>rosids</taxon>
        <taxon>fabids</taxon>
        <taxon>Fabales</taxon>
        <taxon>Fabaceae</taxon>
        <taxon>Caesalpinioideae</taxon>
        <taxon>Cassia clade</taxon>
        <taxon>Senna</taxon>
    </lineage>
</organism>
<feature type="region of interest" description="Disordered" evidence="1">
    <location>
        <begin position="217"/>
        <end position="239"/>
    </location>
</feature>
<sequence length="239" mass="26714">MINVPEVAYQEDEICEQYEASIDDENVNLCGDVGERDVVEVIETEVDGMARGKDRGTIAGVRRGGRIMVENDGGSACSRVRKGRSLSQNDGSFNDEIEETPLEVPVQVGDRGNHVEEYVHQPTSNDHPNNGVPFCTETQQTDTTQIPQSSTTQTQRTKICIETTPSTPHVSNSTSQENLQDVEKRIREDIRQEMQKDMQDRKKQIMEQLLVSYVMPIPSPPSQPLVRSVESSTLPNKDL</sequence>
<accession>A0A834XC81</accession>
<dbReference type="EMBL" id="JAAIUW010000002">
    <property type="protein sequence ID" value="KAF7841792.1"/>
    <property type="molecule type" value="Genomic_DNA"/>
</dbReference>
<dbReference type="AlphaFoldDB" id="A0A834XC81"/>
<protein>
    <submittedName>
        <fullName evidence="2">Uncharacterized protein</fullName>
    </submittedName>
</protein>
<comment type="caution">
    <text evidence="2">The sequence shown here is derived from an EMBL/GenBank/DDBJ whole genome shotgun (WGS) entry which is preliminary data.</text>
</comment>
<dbReference type="Proteomes" id="UP000634136">
    <property type="component" value="Unassembled WGS sequence"/>
</dbReference>
<evidence type="ECO:0000256" key="1">
    <source>
        <dbReference type="SAM" id="MobiDB-lite"/>
    </source>
</evidence>
<evidence type="ECO:0000313" key="3">
    <source>
        <dbReference type="Proteomes" id="UP000634136"/>
    </source>
</evidence>
<keyword evidence="3" id="KW-1185">Reference proteome</keyword>
<proteinExistence type="predicted"/>